<dbReference type="Proteomes" id="UP000604046">
    <property type="component" value="Unassembled WGS sequence"/>
</dbReference>
<organism evidence="1 2">
    <name type="scientific">Symbiodinium natans</name>
    <dbReference type="NCBI Taxonomy" id="878477"/>
    <lineage>
        <taxon>Eukaryota</taxon>
        <taxon>Sar</taxon>
        <taxon>Alveolata</taxon>
        <taxon>Dinophyceae</taxon>
        <taxon>Suessiales</taxon>
        <taxon>Symbiodiniaceae</taxon>
        <taxon>Symbiodinium</taxon>
    </lineage>
</organism>
<name>A0A812R3Y5_9DINO</name>
<sequence length="322" mass="34378">MPLSLLLAPELCAHAGVPRWDAVACLRSLAEKQALLSLFSSSSVEVDRVHILQASPQQLVQAALPSPFPPNSAKALQSSPSASIIICEDIVGASGALRAEALEDLALVWRTCSGRKGRELRVMPEAITLKLSLIESCELERRTRVVERPGGVDVSGVNALSVSDFLSLEEKLLKPRWLSKEVEALSLPLGPSLLTALAALSAREKGAPLLRMRLVAENPGKVHGIVTRFTWPGATGQSWDTRLAGVVWPCEGGNRPPDLEAGDAVVVAVEYSSARGLIVSPVCLERANATAITSATAGKTPTSWNDRFWTLSFLVDSGRIPL</sequence>
<evidence type="ECO:0000313" key="1">
    <source>
        <dbReference type="EMBL" id="CAE7417275.1"/>
    </source>
</evidence>
<comment type="caution">
    <text evidence="1">The sequence shown here is derived from an EMBL/GenBank/DDBJ whole genome shotgun (WGS) entry which is preliminary data.</text>
</comment>
<reference evidence="1" key="1">
    <citation type="submission" date="2021-02" db="EMBL/GenBank/DDBJ databases">
        <authorList>
            <person name="Dougan E. K."/>
            <person name="Rhodes N."/>
            <person name="Thang M."/>
            <person name="Chan C."/>
        </authorList>
    </citation>
    <scope>NUCLEOTIDE SEQUENCE</scope>
</reference>
<protein>
    <submittedName>
        <fullName evidence="1">PNO protein</fullName>
    </submittedName>
</protein>
<dbReference type="EMBL" id="CAJNDS010002296">
    <property type="protein sequence ID" value="CAE7417275.1"/>
    <property type="molecule type" value="Genomic_DNA"/>
</dbReference>
<dbReference type="AlphaFoldDB" id="A0A812R3Y5"/>
<proteinExistence type="predicted"/>
<gene>
    <name evidence="1" type="primary">PNO</name>
    <name evidence="1" type="ORF">SNAT2548_LOCUS22692</name>
</gene>
<accession>A0A812R3Y5</accession>
<dbReference type="OrthoDB" id="10522115at2759"/>
<keyword evidence="2" id="KW-1185">Reference proteome</keyword>
<evidence type="ECO:0000313" key="2">
    <source>
        <dbReference type="Proteomes" id="UP000604046"/>
    </source>
</evidence>